<dbReference type="AlphaFoldDB" id="A0A3M8KAY8"/>
<accession>A0A3M8KAY8</accession>
<name>A0A3M8KAY8_9CORY</name>
<evidence type="ECO:0000313" key="4">
    <source>
        <dbReference type="Proteomes" id="UP000266975"/>
    </source>
</evidence>
<dbReference type="Pfam" id="PF00722">
    <property type="entry name" value="Glyco_hydro_16"/>
    <property type="match status" value="1"/>
</dbReference>
<sequence>MTFNRRKLLRFVGGLPLLGAASYASSCSSPPVDGIAEAESAKNWQEIFFDNFPGTELSSEWEKYTGQPSSDLNVRWDSDFVSVEGARLVLSGGLTDSGLKAGAVSLWRYPSTYGKWEVRLRALPSRTFSYHLLLWPQDEQWPPEIDFAESFDGTRQHIQGFIHYRDSSEARQRVSMDAYVDVTADHTIAVEWTESHVSLLYDGQEWGRATGEAVPHVPMWLALQVESQATGSDHDNVSSSEPVLLVDWVRVSTLR</sequence>
<dbReference type="GO" id="GO:0004553">
    <property type="term" value="F:hydrolase activity, hydrolyzing O-glycosyl compounds"/>
    <property type="evidence" value="ECO:0007669"/>
    <property type="project" value="InterPro"/>
</dbReference>
<gene>
    <name evidence="3" type="ORF">C5L39_01275</name>
</gene>
<dbReference type="InterPro" id="IPR006311">
    <property type="entry name" value="TAT_signal"/>
</dbReference>
<feature type="chain" id="PRO_5038840152" description="GH16 domain-containing protein" evidence="1">
    <location>
        <begin position="27"/>
        <end position="255"/>
    </location>
</feature>
<protein>
    <recommendedName>
        <fullName evidence="2">GH16 domain-containing protein</fullName>
    </recommendedName>
</protein>
<dbReference type="InterPro" id="IPR000757">
    <property type="entry name" value="Beta-glucanase-like"/>
</dbReference>
<dbReference type="CDD" id="cd00413">
    <property type="entry name" value="Glyco_hydrolase_16"/>
    <property type="match status" value="1"/>
</dbReference>
<dbReference type="GO" id="GO:0005975">
    <property type="term" value="P:carbohydrate metabolic process"/>
    <property type="evidence" value="ECO:0007669"/>
    <property type="project" value="InterPro"/>
</dbReference>
<dbReference type="SUPFAM" id="SSF49899">
    <property type="entry name" value="Concanavalin A-like lectins/glucanases"/>
    <property type="match status" value="1"/>
</dbReference>
<comment type="caution">
    <text evidence="3">The sequence shown here is derived from an EMBL/GenBank/DDBJ whole genome shotgun (WGS) entry which is preliminary data.</text>
</comment>
<evidence type="ECO:0000256" key="1">
    <source>
        <dbReference type="SAM" id="SignalP"/>
    </source>
</evidence>
<dbReference type="InterPro" id="IPR013320">
    <property type="entry name" value="ConA-like_dom_sf"/>
</dbReference>
<dbReference type="EMBL" id="PTJO01000001">
    <property type="protein sequence ID" value="RNE50029.1"/>
    <property type="molecule type" value="Genomic_DNA"/>
</dbReference>
<feature type="signal peptide" evidence="1">
    <location>
        <begin position="1"/>
        <end position="26"/>
    </location>
</feature>
<keyword evidence="1" id="KW-0732">Signal</keyword>
<organism evidence="3 4">
    <name type="scientific">Corynebacterium alimapuense</name>
    <dbReference type="NCBI Taxonomy" id="1576874"/>
    <lineage>
        <taxon>Bacteria</taxon>
        <taxon>Bacillati</taxon>
        <taxon>Actinomycetota</taxon>
        <taxon>Actinomycetes</taxon>
        <taxon>Mycobacteriales</taxon>
        <taxon>Corynebacteriaceae</taxon>
        <taxon>Corynebacterium</taxon>
    </lineage>
</organism>
<evidence type="ECO:0000313" key="3">
    <source>
        <dbReference type="EMBL" id="RNE50029.1"/>
    </source>
</evidence>
<dbReference type="PROSITE" id="PS51762">
    <property type="entry name" value="GH16_2"/>
    <property type="match status" value="1"/>
</dbReference>
<dbReference type="OrthoDB" id="9809583at2"/>
<dbReference type="Proteomes" id="UP000266975">
    <property type="component" value="Unassembled WGS sequence"/>
</dbReference>
<keyword evidence="4" id="KW-1185">Reference proteome</keyword>
<evidence type="ECO:0000259" key="2">
    <source>
        <dbReference type="PROSITE" id="PS51762"/>
    </source>
</evidence>
<reference evidence="3 4" key="1">
    <citation type="submission" date="2018-02" db="EMBL/GenBank/DDBJ databases">
        <title>Corynebacterium alimpuense sp. nov., a marine obligate actinomycete isolated from sediments of Valparaiso bay, Chile.</title>
        <authorList>
            <person name="Claverias F."/>
            <person name="Gonzales-Siles L."/>
            <person name="Salva-Serra F."/>
            <person name="Inganaes E."/>
            <person name="Molin K."/>
            <person name="Cumsille A."/>
            <person name="Undabarrena A."/>
            <person name="Couve E."/>
            <person name="Moore E.R.B."/>
            <person name="Gomila M."/>
            <person name="Camara B."/>
        </authorList>
    </citation>
    <scope>NUCLEOTIDE SEQUENCE [LARGE SCALE GENOMIC DNA]</scope>
    <source>
        <strain evidence="3 4">CCUG 69366</strain>
    </source>
</reference>
<dbReference type="Gene3D" id="2.60.120.200">
    <property type="match status" value="1"/>
</dbReference>
<dbReference type="RefSeq" id="WP_123047073.1">
    <property type="nucleotide sequence ID" value="NZ_PTJO01000001.1"/>
</dbReference>
<dbReference type="PROSITE" id="PS51318">
    <property type="entry name" value="TAT"/>
    <property type="match status" value="1"/>
</dbReference>
<feature type="domain" description="GH16" evidence="2">
    <location>
        <begin position="23"/>
        <end position="255"/>
    </location>
</feature>
<proteinExistence type="predicted"/>